<comment type="caution">
    <text evidence="3">The sequence shown here is derived from an EMBL/GenBank/DDBJ whole genome shotgun (WGS) entry which is preliminary data.</text>
</comment>
<feature type="compositionally biased region" description="Basic and acidic residues" evidence="1">
    <location>
        <begin position="940"/>
        <end position="964"/>
    </location>
</feature>
<feature type="region of interest" description="Disordered" evidence="1">
    <location>
        <begin position="853"/>
        <end position="886"/>
    </location>
</feature>
<feature type="region of interest" description="Disordered" evidence="1">
    <location>
        <begin position="643"/>
        <end position="676"/>
    </location>
</feature>
<evidence type="ECO:0000313" key="3">
    <source>
        <dbReference type="EMBL" id="PQO42997.1"/>
    </source>
</evidence>
<feature type="region of interest" description="Disordered" evidence="1">
    <location>
        <begin position="1082"/>
        <end position="1113"/>
    </location>
</feature>
<name>A0A2S8GEW4_9BACT</name>
<feature type="region of interest" description="Disordered" evidence="1">
    <location>
        <begin position="936"/>
        <end position="964"/>
    </location>
</feature>
<proteinExistence type="predicted"/>
<organism evidence="3 4">
    <name type="scientific">Blastopirellula marina</name>
    <dbReference type="NCBI Taxonomy" id="124"/>
    <lineage>
        <taxon>Bacteria</taxon>
        <taxon>Pseudomonadati</taxon>
        <taxon>Planctomycetota</taxon>
        <taxon>Planctomycetia</taxon>
        <taxon>Pirellulales</taxon>
        <taxon>Pirellulaceae</taxon>
        <taxon>Blastopirellula</taxon>
    </lineage>
</organism>
<feature type="compositionally biased region" description="Basic and acidic residues" evidence="1">
    <location>
        <begin position="853"/>
        <end position="864"/>
    </location>
</feature>
<feature type="compositionally biased region" description="Low complexity" evidence="1">
    <location>
        <begin position="744"/>
        <end position="754"/>
    </location>
</feature>
<dbReference type="OrthoDB" id="221492at2"/>
<reference evidence="3 4" key="1">
    <citation type="submission" date="2018-02" db="EMBL/GenBank/DDBJ databases">
        <title>Comparative genomes isolates from brazilian mangrove.</title>
        <authorList>
            <person name="Araujo J.E."/>
            <person name="Taketani R.G."/>
            <person name="Silva M.C.P."/>
            <person name="Loureco M.V."/>
            <person name="Andreote F.D."/>
        </authorList>
    </citation>
    <scope>NUCLEOTIDE SEQUENCE [LARGE SCALE GENOMIC DNA]</scope>
    <source>
        <strain evidence="3 4">Nap-Phe MGV</strain>
    </source>
</reference>
<feature type="compositionally biased region" description="Basic and acidic residues" evidence="1">
    <location>
        <begin position="756"/>
        <end position="765"/>
    </location>
</feature>
<evidence type="ECO:0008006" key="5">
    <source>
        <dbReference type="Google" id="ProtNLM"/>
    </source>
</evidence>
<feature type="compositionally biased region" description="Basic and acidic residues" evidence="1">
    <location>
        <begin position="871"/>
        <end position="884"/>
    </location>
</feature>
<dbReference type="AlphaFoldDB" id="A0A2S8GEW4"/>
<evidence type="ECO:0000256" key="2">
    <source>
        <dbReference type="SAM" id="Phobius"/>
    </source>
</evidence>
<keyword evidence="2" id="KW-0812">Transmembrane</keyword>
<keyword evidence="2" id="KW-0472">Membrane</keyword>
<feature type="transmembrane region" description="Helical" evidence="2">
    <location>
        <begin position="149"/>
        <end position="170"/>
    </location>
</feature>
<protein>
    <recommendedName>
        <fullName evidence="5">DUF4175 domain-containing protein</fullName>
    </recommendedName>
</protein>
<evidence type="ECO:0000256" key="1">
    <source>
        <dbReference type="SAM" id="MobiDB-lite"/>
    </source>
</evidence>
<feature type="transmembrane region" description="Helical" evidence="2">
    <location>
        <begin position="54"/>
        <end position="73"/>
    </location>
</feature>
<feature type="region of interest" description="Disordered" evidence="1">
    <location>
        <begin position="544"/>
        <end position="571"/>
    </location>
</feature>
<feature type="compositionally biased region" description="Low complexity" evidence="1">
    <location>
        <begin position="1092"/>
        <end position="1102"/>
    </location>
</feature>
<feature type="region of interest" description="Disordered" evidence="1">
    <location>
        <begin position="709"/>
        <end position="796"/>
    </location>
</feature>
<sequence>MKHPIIQQVERIRSRAMRLVRVRALFWCVAALLGVICGVALLDYLVHSEDAGTRYFFSLAAWGSALAVIYYLLPATWKWKPSLLATAQRIESFFPQFRDRITSSIEFLESGAATGSLSLQRNVIGETEADLQSYDLDAAVNRDLYKKSALVAITAVAIAAILAVSAPRYARIAMARLAAPWSDAQWPRVNQLQFVDPPGSVAVGESVSLEVIDGGGQLPDGVTLQVDRGDRIESLPMEFDFGKSVMKRTLANVTTDLRYRAFGGDDDAMQWRTLKAVDPPRIEEVQVTVVPPAYTKWQSAPSPRVILALQGSQIDFVGRVDQPIAKARLHFEGSAVRSTIPLAVGDDKLSLASDPEQPFVLNGSGVYWLEVETDGGLVRTERDRYQARAIPDKTPELVWKKPEENIFVTPTAAIEVAAEGSDDLGLQRVLLKYMNLRATDAGATEIELWTAPEDAAVASSLESLSANPLPPVALGYAWELKRLEGLKPGDVLEATLVGYDRKPQEGVSLPRRITIVTPEQMEERIVSMQRRLITQLSEAAQAQAEARSETSAVEIAAGEGKPLGPQDRSRLQNAELRQRRVRREIADPQSGVATQIEKIEREMKQNGLDDADTLEQLGALKTQTEKMASDELASIENKLGEAKRDIELQENASPDERAAHAGEMKGKLSETVEQQRKAERDLEEMISGLSQWDTYRRFALDLRSLRQRQQDLQDRTQAEQEATIGKTPESLDPTERSERKRLAADQADLANQLDRIQSRMREMEKQLAGSEPAAAETLKDAVEQQRQQAISQKMREAGAQLAENQLGEASGSQAEVDKQLGEMLDILNNRRENRLKQLAEKLKEAEKELKELSAKQKGLEDKLKQAAKNPDAGERQRQLERLAAEQKNLQAEAERLARKLERLRAEKAADAVRQSAQKLQNAADQANNDDADAALQEQEQAQRDLEDAQQELAEKQKQVEKDLAEEQSQRLRQAIESMVTQQQTVVREIDRLREIVGDRSPNEAETQSIRAVSQLQKGLMGETAEFARTISKAAVFHLSLTTAADLMRETARGLDARDLSDATQRTAVQSEMRLEQLLAALSEGEEEENQPQNSDQGQQQGQQQGGGQQGNQDGISQIQQLKLLKMMQQGVNELTAEAAARLAQETPPSVELEIELARLAKEQGDLAELALELTKPAEEDIFQIEEEEGDPEGEPAMNDPAAIDAGEAENL</sequence>
<feature type="transmembrane region" description="Helical" evidence="2">
    <location>
        <begin position="20"/>
        <end position="42"/>
    </location>
</feature>
<feature type="compositionally biased region" description="Basic and acidic residues" evidence="1">
    <location>
        <begin position="654"/>
        <end position="676"/>
    </location>
</feature>
<dbReference type="RefSeq" id="WP_105338210.1">
    <property type="nucleotide sequence ID" value="NZ_PUHZ01000024.1"/>
</dbReference>
<feature type="region of interest" description="Disordered" evidence="1">
    <location>
        <begin position="1186"/>
        <end position="1211"/>
    </location>
</feature>
<keyword evidence="2" id="KW-1133">Transmembrane helix</keyword>
<dbReference type="EMBL" id="PUHZ01000024">
    <property type="protein sequence ID" value="PQO42997.1"/>
    <property type="molecule type" value="Genomic_DNA"/>
</dbReference>
<feature type="compositionally biased region" description="Basic and acidic residues" evidence="1">
    <location>
        <begin position="733"/>
        <end position="743"/>
    </location>
</feature>
<dbReference type="Proteomes" id="UP000237819">
    <property type="component" value="Unassembled WGS sequence"/>
</dbReference>
<gene>
    <name evidence="3" type="ORF">C5Y93_25100</name>
</gene>
<accession>A0A2S8GEW4</accession>
<evidence type="ECO:0000313" key="4">
    <source>
        <dbReference type="Proteomes" id="UP000237819"/>
    </source>
</evidence>
<feature type="compositionally biased region" description="Basic and acidic residues" evidence="1">
    <location>
        <begin position="709"/>
        <end position="718"/>
    </location>
</feature>